<sequence length="244" mass="28345">MEFYTEISKYYDYIFPLSEEKFNFFKNNLSKNGEDKSSILDIGTSTGSYAVRLAESGYKVTAIDLDEIMVQRCQQKASEAEIEVTTFKLDMMKLTDKLKQKFDGIICIGNTLVHLSNLDEITEVISQIHELLNSSGKLMMQIVNYDRILKYKINELPRIDREEIGLTFIRKYNFRKDNKIDFNTTLKVNDDQFKNSIQLYPLTSTELITVIEEVGFNNYKLYGDFNFNDYNQDESGPLVLVAEK</sequence>
<keyword evidence="3" id="KW-1185">Reference proteome</keyword>
<dbReference type="InterPro" id="IPR041698">
    <property type="entry name" value="Methyltransf_25"/>
</dbReference>
<name>A0A1T4LSV9_9FIRM</name>
<accession>A0A1T4LSV9</accession>
<dbReference type="EMBL" id="FUWM01000009">
    <property type="protein sequence ID" value="SJZ57544.1"/>
    <property type="molecule type" value="Genomic_DNA"/>
</dbReference>
<dbReference type="PANTHER" id="PTHR43591:SF110">
    <property type="entry name" value="RHODANESE DOMAIN-CONTAINING PROTEIN"/>
    <property type="match status" value="1"/>
</dbReference>
<dbReference type="InterPro" id="IPR029063">
    <property type="entry name" value="SAM-dependent_MTases_sf"/>
</dbReference>
<dbReference type="Gene3D" id="2.20.25.110">
    <property type="entry name" value="S-adenosyl-L-methionine-dependent methyltransferases"/>
    <property type="match status" value="1"/>
</dbReference>
<keyword evidence="2" id="KW-0489">Methyltransferase</keyword>
<dbReference type="GO" id="GO:0032259">
    <property type="term" value="P:methylation"/>
    <property type="evidence" value="ECO:0007669"/>
    <property type="project" value="UniProtKB-KW"/>
</dbReference>
<dbReference type="CDD" id="cd02440">
    <property type="entry name" value="AdoMet_MTases"/>
    <property type="match status" value="1"/>
</dbReference>
<proteinExistence type="predicted"/>
<keyword evidence="2" id="KW-0808">Transferase</keyword>
<evidence type="ECO:0000259" key="1">
    <source>
        <dbReference type="Pfam" id="PF13649"/>
    </source>
</evidence>
<dbReference type="SUPFAM" id="SSF53335">
    <property type="entry name" value="S-adenosyl-L-methionine-dependent methyltransferases"/>
    <property type="match status" value="1"/>
</dbReference>
<organism evidence="2 3">
    <name type="scientific">Selenihalanaerobacter shriftii</name>
    <dbReference type="NCBI Taxonomy" id="142842"/>
    <lineage>
        <taxon>Bacteria</taxon>
        <taxon>Bacillati</taxon>
        <taxon>Bacillota</taxon>
        <taxon>Clostridia</taxon>
        <taxon>Halanaerobiales</taxon>
        <taxon>Halobacteroidaceae</taxon>
        <taxon>Selenihalanaerobacter</taxon>
    </lineage>
</organism>
<dbReference type="Gene3D" id="3.40.50.150">
    <property type="entry name" value="Vaccinia Virus protein VP39"/>
    <property type="match status" value="1"/>
</dbReference>
<feature type="domain" description="Methyltransferase" evidence="1">
    <location>
        <begin position="39"/>
        <end position="136"/>
    </location>
</feature>
<protein>
    <submittedName>
        <fullName evidence="2">Methyltransferase domain-containing protein</fullName>
    </submittedName>
</protein>
<dbReference type="RefSeq" id="WP_159442901.1">
    <property type="nucleotide sequence ID" value="NZ_FUWM01000009.1"/>
</dbReference>
<dbReference type="AlphaFoldDB" id="A0A1T4LSV9"/>
<reference evidence="3" key="1">
    <citation type="submission" date="2017-02" db="EMBL/GenBank/DDBJ databases">
        <authorList>
            <person name="Varghese N."/>
            <person name="Submissions S."/>
        </authorList>
    </citation>
    <scope>NUCLEOTIDE SEQUENCE [LARGE SCALE GENOMIC DNA]</scope>
    <source>
        <strain evidence="3">ATCC BAA-73</strain>
    </source>
</reference>
<dbReference type="GO" id="GO:0008168">
    <property type="term" value="F:methyltransferase activity"/>
    <property type="evidence" value="ECO:0007669"/>
    <property type="project" value="UniProtKB-KW"/>
</dbReference>
<dbReference type="PANTHER" id="PTHR43591">
    <property type="entry name" value="METHYLTRANSFERASE"/>
    <property type="match status" value="1"/>
</dbReference>
<dbReference type="Pfam" id="PF13649">
    <property type="entry name" value="Methyltransf_25"/>
    <property type="match status" value="1"/>
</dbReference>
<dbReference type="OrthoDB" id="9791837at2"/>
<dbReference type="STRING" id="142842.SAMN02745118_01229"/>
<gene>
    <name evidence="2" type="ORF">SAMN02745118_01229</name>
</gene>
<dbReference type="Proteomes" id="UP000190625">
    <property type="component" value="Unassembled WGS sequence"/>
</dbReference>
<evidence type="ECO:0000313" key="3">
    <source>
        <dbReference type="Proteomes" id="UP000190625"/>
    </source>
</evidence>
<evidence type="ECO:0000313" key="2">
    <source>
        <dbReference type="EMBL" id="SJZ57544.1"/>
    </source>
</evidence>